<organism evidence="1 2">
    <name type="scientific">Caerostris extrusa</name>
    <name type="common">Bark spider</name>
    <name type="synonym">Caerostris bankana</name>
    <dbReference type="NCBI Taxonomy" id="172846"/>
    <lineage>
        <taxon>Eukaryota</taxon>
        <taxon>Metazoa</taxon>
        <taxon>Ecdysozoa</taxon>
        <taxon>Arthropoda</taxon>
        <taxon>Chelicerata</taxon>
        <taxon>Arachnida</taxon>
        <taxon>Araneae</taxon>
        <taxon>Araneomorphae</taxon>
        <taxon>Entelegynae</taxon>
        <taxon>Araneoidea</taxon>
        <taxon>Araneidae</taxon>
        <taxon>Caerostris</taxon>
    </lineage>
</organism>
<dbReference type="Proteomes" id="UP001054945">
    <property type="component" value="Unassembled WGS sequence"/>
</dbReference>
<gene>
    <name evidence="1" type="ORF">CEXT_382741</name>
</gene>
<name>A0AAV4UGB5_CAEEX</name>
<protein>
    <submittedName>
        <fullName evidence="1">Uncharacterized protein</fullName>
    </submittedName>
</protein>
<proteinExistence type="predicted"/>
<comment type="caution">
    <text evidence="1">The sequence shown here is derived from an EMBL/GenBank/DDBJ whole genome shotgun (WGS) entry which is preliminary data.</text>
</comment>
<accession>A0AAV4UGB5</accession>
<reference evidence="1 2" key="1">
    <citation type="submission" date="2021-06" db="EMBL/GenBank/DDBJ databases">
        <title>Caerostris extrusa draft genome.</title>
        <authorList>
            <person name="Kono N."/>
            <person name="Arakawa K."/>
        </authorList>
    </citation>
    <scope>NUCLEOTIDE SEQUENCE [LARGE SCALE GENOMIC DNA]</scope>
</reference>
<dbReference type="EMBL" id="BPLR01012806">
    <property type="protein sequence ID" value="GIY56750.1"/>
    <property type="molecule type" value="Genomic_DNA"/>
</dbReference>
<evidence type="ECO:0000313" key="1">
    <source>
        <dbReference type="EMBL" id="GIY56750.1"/>
    </source>
</evidence>
<sequence length="76" mass="8530">MEWVPRIMEWDGMGARGHGMAGYRKHAFSGLKDLGSKSNKQGVLLKDVRYKSQDCKFLPIQVETQPSPDCAFGTEL</sequence>
<keyword evidence="2" id="KW-1185">Reference proteome</keyword>
<dbReference type="AlphaFoldDB" id="A0AAV4UGB5"/>
<evidence type="ECO:0000313" key="2">
    <source>
        <dbReference type="Proteomes" id="UP001054945"/>
    </source>
</evidence>